<gene>
    <name evidence="2" type="ORF">LTRI10_LOCUS22574</name>
</gene>
<evidence type="ECO:0000313" key="2">
    <source>
        <dbReference type="EMBL" id="CAL1381174.1"/>
    </source>
</evidence>
<keyword evidence="3" id="KW-1185">Reference proteome</keyword>
<dbReference type="EMBL" id="OZ034817">
    <property type="protein sequence ID" value="CAL1381174.1"/>
    <property type="molecule type" value="Genomic_DNA"/>
</dbReference>
<keyword evidence="1" id="KW-0812">Transmembrane</keyword>
<dbReference type="Proteomes" id="UP001497516">
    <property type="component" value="Chromosome 4"/>
</dbReference>
<accession>A0AAV2E5S4</accession>
<keyword evidence="1" id="KW-0472">Membrane</keyword>
<proteinExistence type="predicted"/>
<organism evidence="2 3">
    <name type="scientific">Linum trigynum</name>
    <dbReference type="NCBI Taxonomy" id="586398"/>
    <lineage>
        <taxon>Eukaryota</taxon>
        <taxon>Viridiplantae</taxon>
        <taxon>Streptophyta</taxon>
        <taxon>Embryophyta</taxon>
        <taxon>Tracheophyta</taxon>
        <taxon>Spermatophyta</taxon>
        <taxon>Magnoliopsida</taxon>
        <taxon>eudicotyledons</taxon>
        <taxon>Gunneridae</taxon>
        <taxon>Pentapetalae</taxon>
        <taxon>rosids</taxon>
        <taxon>fabids</taxon>
        <taxon>Malpighiales</taxon>
        <taxon>Linaceae</taxon>
        <taxon>Linum</taxon>
    </lineage>
</organism>
<protein>
    <submittedName>
        <fullName evidence="2">Uncharacterized protein</fullName>
    </submittedName>
</protein>
<reference evidence="2 3" key="1">
    <citation type="submission" date="2024-04" db="EMBL/GenBank/DDBJ databases">
        <authorList>
            <person name="Fracassetti M."/>
        </authorList>
    </citation>
    <scope>NUCLEOTIDE SEQUENCE [LARGE SCALE GENOMIC DNA]</scope>
</reference>
<feature type="transmembrane region" description="Helical" evidence="1">
    <location>
        <begin position="75"/>
        <end position="97"/>
    </location>
</feature>
<evidence type="ECO:0000256" key="1">
    <source>
        <dbReference type="SAM" id="Phobius"/>
    </source>
</evidence>
<dbReference type="AlphaFoldDB" id="A0AAV2E5S4"/>
<evidence type="ECO:0000313" key="3">
    <source>
        <dbReference type="Proteomes" id="UP001497516"/>
    </source>
</evidence>
<keyword evidence="1" id="KW-1133">Transmembrane helix</keyword>
<name>A0AAV2E5S4_9ROSI</name>
<sequence>MACFIILHDFFPHPLSLFFFQHKLESKSSSNFFNEIILHLLARTQHVRAEMGKAVMCHQRTFLTMIITGVLRDNFCMLLNILVISFLFLLLCLYGSIKVVLSKLCTSFLNDVYMLLYALEGLLCFTGKEEVSLGNGLDMRIQLGA</sequence>